<evidence type="ECO:0000256" key="12">
    <source>
        <dbReference type="ARBA" id="ARBA00023170"/>
    </source>
</evidence>
<feature type="domain" description="TonB-dependent receptor plug" evidence="19">
    <location>
        <begin position="72"/>
        <end position="175"/>
    </location>
</feature>
<dbReference type="InterPro" id="IPR010105">
    <property type="entry name" value="TonB_sidphr_rcpt"/>
</dbReference>
<evidence type="ECO:0000256" key="4">
    <source>
        <dbReference type="ARBA" id="ARBA00022452"/>
    </source>
</evidence>
<dbReference type="Gene3D" id="2.40.170.20">
    <property type="entry name" value="TonB-dependent receptor, beta-barrel domain"/>
    <property type="match status" value="1"/>
</dbReference>
<dbReference type="PROSITE" id="PS52016">
    <property type="entry name" value="TONB_DEPENDENT_REC_3"/>
    <property type="match status" value="1"/>
</dbReference>
<dbReference type="PANTHER" id="PTHR32552:SF84">
    <property type="entry name" value="TONB-DEPENDENT RECEPTOR-RELATED"/>
    <property type="match status" value="1"/>
</dbReference>
<keyword evidence="5" id="KW-0410">Iron transport</keyword>
<keyword evidence="7 17" id="KW-0732">Signal</keyword>
<comment type="similarity">
    <text evidence="2 14 16">Belongs to the TonB-dependent receptor family.</text>
</comment>
<dbReference type="PROSITE" id="PS51257">
    <property type="entry name" value="PROKAR_LIPOPROTEIN"/>
    <property type="match status" value="1"/>
</dbReference>
<dbReference type="NCBIfam" id="TIGR01783">
    <property type="entry name" value="TonB-siderophor"/>
    <property type="match status" value="1"/>
</dbReference>
<evidence type="ECO:0000256" key="3">
    <source>
        <dbReference type="ARBA" id="ARBA00022448"/>
    </source>
</evidence>
<keyword evidence="4 14" id="KW-1134">Transmembrane beta strand</keyword>
<keyword evidence="6 14" id="KW-0812">Transmembrane</keyword>
<dbReference type="InterPro" id="IPR039426">
    <property type="entry name" value="TonB-dep_rcpt-like"/>
</dbReference>
<dbReference type="Proteomes" id="UP001629246">
    <property type="component" value="Unassembled WGS sequence"/>
</dbReference>
<dbReference type="InterPro" id="IPR037066">
    <property type="entry name" value="Plug_dom_sf"/>
</dbReference>
<evidence type="ECO:0000256" key="7">
    <source>
        <dbReference type="ARBA" id="ARBA00022729"/>
    </source>
</evidence>
<dbReference type="PANTHER" id="PTHR32552">
    <property type="entry name" value="FERRICHROME IRON RECEPTOR-RELATED"/>
    <property type="match status" value="1"/>
</dbReference>
<evidence type="ECO:0000256" key="14">
    <source>
        <dbReference type="PROSITE-ProRule" id="PRU01360"/>
    </source>
</evidence>
<evidence type="ECO:0000313" key="21">
    <source>
        <dbReference type="Proteomes" id="UP001629246"/>
    </source>
</evidence>
<evidence type="ECO:0000259" key="19">
    <source>
        <dbReference type="Pfam" id="PF07715"/>
    </source>
</evidence>
<evidence type="ECO:0000259" key="18">
    <source>
        <dbReference type="Pfam" id="PF00593"/>
    </source>
</evidence>
<dbReference type="Pfam" id="PF07715">
    <property type="entry name" value="Plug"/>
    <property type="match status" value="1"/>
</dbReference>
<keyword evidence="11 14" id="KW-0472">Membrane</keyword>
<evidence type="ECO:0000256" key="5">
    <source>
        <dbReference type="ARBA" id="ARBA00022496"/>
    </source>
</evidence>
<evidence type="ECO:0000256" key="16">
    <source>
        <dbReference type="RuleBase" id="RU003357"/>
    </source>
</evidence>
<evidence type="ECO:0000256" key="11">
    <source>
        <dbReference type="ARBA" id="ARBA00023136"/>
    </source>
</evidence>
<evidence type="ECO:0000256" key="10">
    <source>
        <dbReference type="ARBA" id="ARBA00023077"/>
    </source>
</evidence>
<comment type="subcellular location">
    <subcellularLocation>
        <location evidence="1 14">Cell outer membrane</location>
        <topology evidence="1 14">Multi-pass membrane protein</topology>
    </subcellularLocation>
</comment>
<dbReference type="InterPro" id="IPR012910">
    <property type="entry name" value="Plug_dom"/>
</dbReference>
<dbReference type="PROSITE" id="PS01156">
    <property type="entry name" value="TONB_DEPENDENT_REC_2"/>
    <property type="match status" value="1"/>
</dbReference>
<feature type="chain" id="PRO_5046088824" evidence="17">
    <location>
        <begin position="28"/>
        <end position="724"/>
    </location>
</feature>
<protein>
    <submittedName>
        <fullName evidence="20">TonB-dependent receptor</fullName>
    </submittedName>
</protein>
<evidence type="ECO:0000256" key="1">
    <source>
        <dbReference type="ARBA" id="ARBA00004571"/>
    </source>
</evidence>
<gene>
    <name evidence="20" type="ORF">PQR62_07005</name>
</gene>
<feature type="domain" description="TonB-dependent receptor-like beta-barrel" evidence="18">
    <location>
        <begin position="249"/>
        <end position="691"/>
    </location>
</feature>
<evidence type="ECO:0000256" key="15">
    <source>
        <dbReference type="PROSITE-ProRule" id="PRU10144"/>
    </source>
</evidence>
<dbReference type="Pfam" id="PF00593">
    <property type="entry name" value="TonB_dep_Rec_b-barrel"/>
    <property type="match status" value="1"/>
</dbReference>
<name>A0ABW9A703_9BURK</name>
<evidence type="ECO:0000256" key="2">
    <source>
        <dbReference type="ARBA" id="ARBA00009810"/>
    </source>
</evidence>
<evidence type="ECO:0000256" key="8">
    <source>
        <dbReference type="ARBA" id="ARBA00023004"/>
    </source>
</evidence>
<keyword evidence="10 16" id="KW-0798">TonB box</keyword>
<dbReference type="InterPro" id="IPR000531">
    <property type="entry name" value="Beta-barrel_TonB"/>
</dbReference>
<reference evidence="20 21" key="1">
    <citation type="journal article" date="2024" name="Chem. Sci.">
        <title>Discovery of megapolipeptins by genome mining of a Burkholderiales bacteria collection.</title>
        <authorList>
            <person name="Paulo B.S."/>
            <person name="Recchia M.J.J."/>
            <person name="Lee S."/>
            <person name="Fergusson C.H."/>
            <person name="Romanowski S.B."/>
            <person name="Hernandez A."/>
            <person name="Krull N."/>
            <person name="Liu D.Y."/>
            <person name="Cavanagh H."/>
            <person name="Bos A."/>
            <person name="Gray C.A."/>
            <person name="Murphy B.T."/>
            <person name="Linington R.G."/>
            <person name="Eustaquio A.S."/>
        </authorList>
    </citation>
    <scope>NUCLEOTIDE SEQUENCE [LARGE SCALE GENOMIC DNA]</scope>
    <source>
        <strain evidence="20 21">RL21-008-BIB-A</strain>
    </source>
</reference>
<keyword evidence="21" id="KW-1185">Reference proteome</keyword>
<keyword evidence="9" id="KW-0406">Ion transport</keyword>
<dbReference type="InterPro" id="IPR010917">
    <property type="entry name" value="TonB_rcpt_CS"/>
</dbReference>
<dbReference type="Gene3D" id="2.170.130.10">
    <property type="entry name" value="TonB-dependent receptor, plug domain"/>
    <property type="match status" value="1"/>
</dbReference>
<dbReference type="CDD" id="cd01347">
    <property type="entry name" value="ligand_gated_channel"/>
    <property type="match status" value="1"/>
</dbReference>
<evidence type="ECO:0000256" key="6">
    <source>
        <dbReference type="ARBA" id="ARBA00022692"/>
    </source>
</evidence>
<evidence type="ECO:0000256" key="13">
    <source>
        <dbReference type="ARBA" id="ARBA00023237"/>
    </source>
</evidence>
<feature type="signal peptide" evidence="17">
    <location>
        <begin position="1"/>
        <end position="27"/>
    </location>
</feature>
<accession>A0ABW9A703</accession>
<organism evidence="20 21">
    <name type="scientific">Herbaspirillum lusitanum</name>
    <dbReference type="NCBI Taxonomy" id="213312"/>
    <lineage>
        <taxon>Bacteria</taxon>
        <taxon>Pseudomonadati</taxon>
        <taxon>Pseudomonadota</taxon>
        <taxon>Betaproteobacteria</taxon>
        <taxon>Burkholderiales</taxon>
        <taxon>Oxalobacteraceae</taxon>
        <taxon>Herbaspirillum</taxon>
    </lineage>
</organism>
<dbReference type="RefSeq" id="WP_408156203.1">
    <property type="nucleotide sequence ID" value="NZ_JAQQFM010000003.1"/>
</dbReference>
<dbReference type="InterPro" id="IPR036942">
    <property type="entry name" value="Beta-barrel_TonB_sf"/>
</dbReference>
<evidence type="ECO:0000256" key="17">
    <source>
        <dbReference type="SAM" id="SignalP"/>
    </source>
</evidence>
<keyword evidence="13 14" id="KW-0998">Cell outer membrane</keyword>
<dbReference type="EMBL" id="JAQQFM010000003">
    <property type="protein sequence ID" value="MFL9924004.1"/>
    <property type="molecule type" value="Genomic_DNA"/>
</dbReference>
<keyword evidence="12 20" id="KW-0675">Receptor</keyword>
<comment type="caution">
    <text evidence="20">The sequence shown here is derived from an EMBL/GenBank/DDBJ whole genome shotgun (WGS) entry which is preliminary data.</text>
</comment>
<evidence type="ECO:0000256" key="9">
    <source>
        <dbReference type="ARBA" id="ARBA00023065"/>
    </source>
</evidence>
<dbReference type="SUPFAM" id="SSF56935">
    <property type="entry name" value="Porins"/>
    <property type="match status" value="1"/>
</dbReference>
<proteinExistence type="inferred from homology"/>
<feature type="short sequence motif" description="TonB C-terminal box" evidence="15">
    <location>
        <begin position="707"/>
        <end position="724"/>
    </location>
</feature>
<keyword evidence="3 14" id="KW-0813">Transport</keyword>
<keyword evidence="8" id="KW-0408">Iron</keyword>
<sequence length="724" mass="78839">MKHSASLRALKVRRLSTALAGAFGTFAACHFGVAPAQTADDTALPAITVSAQEIGVLKAPSTAGGRLNLTPLDTPASVTAISGDTIRERGYQTLLDAETRAPGITSVPFSGNGNNSLSARGFYGPNSISQLYDGLQLYNAGGVVTFPFDPWNVERVEFLNGPASVLYGTGFIGGAVNVVPKKPDLHQQSNEIQLSAGSFGTYRQAFDSTGPISDTLAYRLNVSHSSSEGWMERGHNDSLAISGALLWKATPDLTLTLSNDYGDIRPGSYEGTPIVNGGIVPGTRYKNYNVDDAEVRFTENRTYLRARYQASDKVVLNNDIYLIKHERRYKETYTFTYNPSTGNVARSNYRDIVGYQTQYGDHGYATIDSEVFGGKNQLVVGFDLNRSLYDRNDNTNTAGNFPGSSTVNALNFNPGVFSQGTTASMRALYRVTVDQAGLFLQDRHQLSERWAVTGGLRGDNYQTKRDDFLTLTSADGNQNAVSWNTGVVFQPIADTSLYAQYATASDPVTSLASISAAQMKYGVSRGKQVEVGIKQALWGDRLEWTLAAYRIIKNNLLTPNINNTALSDTVGQQSSRGIEGSLTLNLNSAWRIEANASILQAQFDDFVATVGGKATSLAGYRPQFVPRRTGNLFVLWKLAPEWEARTGAHYVSDRYSDNTNQSRLPAYTVLDAGLAWKVSPKLKFDFRVDNIADKVYAASTYAGTATQWILGQPRTFTAAMNYAF</sequence>
<evidence type="ECO:0000313" key="20">
    <source>
        <dbReference type="EMBL" id="MFL9924004.1"/>
    </source>
</evidence>